<organism evidence="1 2">
    <name type="scientific">Popillia japonica</name>
    <name type="common">Japanese beetle</name>
    <dbReference type="NCBI Taxonomy" id="7064"/>
    <lineage>
        <taxon>Eukaryota</taxon>
        <taxon>Metazoa</taxon>
        <taxon>Ecdysozoa</taxon>
        <taxon>Arthropoda</taxon>
        <taxon>Hexapoda</taxon>
        <taxon>Insecta</taxon>
        <taxon>Pterygota</taxon>
        <taxon>Neoptera</taxon>
        <taxon>Endopterygota</taxon>
        <taxon>Coleoptera</taxon>
        <taxon>Polyphaga</taxon>
        <taxon>Scarabaeiformia</taxon>
        <taxon>Scarabaeidae</taxon>
        <taxon>Rutelinae</taxon>
        <taxon>Popillia</taxon>
    </lineage>
</organism>
<keyword evidence="2" id="KW-1185">Reference proteome</keyword>
<dbReference type="Proteomes" id="UP001458880">
    <property type="component" value="Unassembled WGS sequence"/>
</dbReference>
<evidence type="ECO:0008006" key="3">
    <source>
        <dbReference type="Google" id="ProtNLM"/>
    </source>
</evidence>
<name>A0AAW1K1L9_POPJA</name>
<proteinExistence type="predicted"/>
<evidence type="ECO:0000313" key="2">
    <source>
        <dbReference type="Proteomes" id="UP001458880"/>
    </source>
</evidence>
<dbReference type="AlphaFoldDB" id="A0AAW1K1L9"/>
<dbReference type="EMBL" id="JASPKY010000288">
    <property type="protein sequence ID" value="KAK9710810.1"/>
    <property type="molecule type" value="Genomic_DNA"/>
</dbReference>
<gene>
    <name evidence="1" type="ORF">QE152_g25808</name>
</gene>
<sequence length="229" mass="27007">MFEEATAYFNNHVIILGDFNITYFNDHSSRDRKCQIIDAFLNFTDFHQINTVANNRGRLLDLVITNFAQLSLEREELPLVQEDLDHPAIKLCLKHIEKPSPDLYKSQNIDEACAILYNVTYCHINSHVPLRTNRYTTYPVWFTPQHINDIKQKNYFRKRYIRNKSLQDLSSFKMLRNKIKTNSKKHILTLPTTCSEFYTRYIREFGIYSLLKIKDQSIPNTLKSTDGTC</sequence>
<protein>
    <recommendedName>
        <fullName evidence="3">Endonuclease/exonuclease/phosphatase domain-containing protein</fullName>
    </recommendedName>
</protein>
<accession>A0AAW1K1L9</accession>
<reference evidence="1 2" key="1">
    <citation type="journal article" date="2024" name="BMC Genomics">
        <title>De novo assembly and annotation of Popillia japonica's genome with initial clues to its potential as an invasive pest.</title>
        <authorList>
            <person name="Cucini C."/>
            <person name="Boschi S."/>
            <person name="Funari R."/>
            <person name="Cardaioli E."/>
            <person name="Iannotti N."/>
            <person name="Marturano G."/>
            <person name="Paoli F."/>
            <person name="Bruttini M."/>
            <person name="Carapelli A."/>
            <person name="Frati F."/>
            <person name="Nardi F."/>
        </authorList>
    </citation>
    <scope>NUCLEOTIDE SEQUENCE [LARGE SCALE GENOMIC DNA]</scope>
    <source>
        <strain evidence="1">DMR45628</strain>
    </source>
</reference>
<comment type="caution">
    <text evidence="1">The sequence shown here is derived from an EMBL/GenBank/DDBJ whole genome shotgun (WGS) entry which is preliminary data.</text>
</comment>
<evidence type="ECO:0000313" key="1">
    <source>
        <dbReference type="EMBL" id="KAK9710810.1"/>
    </source>
</evidence>